<dbReference type="RefSeq" id="WP_039462427.1">
    <property type="nucleotide sequence ID" value="NZ_JWLZ01000159.1"/>
</dbReference>
<feature type="chain" id="PRO_5002127834" evidence="1">
    <location>
        <begin position="22"/>
        <end position="168"/>
    </location>
</feature>
<gene>
    <name evidence="2" type="ORF">RJ45_12845</name>
</gene>
<dbReference type="EMBL" id="JWLZ01000159">
    <property type="protein sequence ID" value="KHT63284.1"/>
    <property type="molecule type" value="Genomic_DNA"/>
</dbReference>
<proteinExistence type="predicted"/>
<comment type="caution">
    <text evidence="2">The sequence shown here is derived from an EMBL/GenBank/DDBJ whole genome shotgun (WGS) entry which is preliminary data.</text>
</comment>
<accession>A0A0B9G3U0</accession>
<feature type="signal peptide" evidence="1">
    <location>
        <begin position="1"/>
        <end position="21"/>
    </location>
</feature>
<organism evidence="2 3">
    <name type="scientific">Photobacterium gaetbulicola</name>
    <dbReference type="NCBI Taxonomy" id="1295392"/>
    <lineage>
        <taxon>Bacteria</taxon>
        <taxon>Pseudomonadati</taxon>
        <taxon>Pseudomonadota</taxon>
        <taxon>Gammaproteobacteria</taxon>
        <taxon>Vibrionales</taxon>
        <taxon>Vibrionaceae</taxon>
        <taxon>Photobacterium</taxon>
    </lineage>
</organism>
<evidence type="ECO:0000313" key="3">
    <source>
        <dbReference type="Proteomes" id="UP000031278"/>
    </source>
</evidence>
<evidence type="ECO:0000313" key="2">
    <source>
        <dbReference type="EMBL" id="KHT63284.1"/>
    </source>
</evidence>
<dbReference type="Proteomes" id="UP000031278">
    <property type="component" value="Unassembled WGS sequence"/>
</dbReference>
<sequence length="168" mass="18771">MRFSALVVFISTVIFSGHALANDSQILLKSFHDYGIKKCDTFISQNTTLKGNWNFFINKHAGGIDGPVTEVTVVNIWGSRGDTVKTEDTYIQTPKNCYLRQTWTLTDPGSCSENIDGNHWYVSTKMPNKDYTTYKNSGGIELHAKEIQVGNFKVCVQEGSKRLSAKHG</sequence>
<dbReference type="AlphaFoldDB" id="A0A0B9G3U0"/>
<protein>
    <submittedName>
        <fullName evidence="2">Uncharacterized protein</fullName>
    </submittedName>
</protein>
<name>A0A0B9G3U0_9GAMM</name>
<reference evidence="2 3" key="1">
    <citation type="submission" date="2014-12" db="EMBL/GenBank/DDBJ databases">
        <title>Genome sequencing of Photobacterium gaetbulicola AD005a.</title>
        <authorList>
            <person name="Adrian T.G.S."/>
            <person name="Chan K.G."/>
        </authorList>
    </citation>
    <scope>NUCLEOTIDE SEQUENCE [LARGE SCALE GENOMIC DNA]</scope>
    <source>
        <strain evidence="2 3">AD005a</strain>
    </source>
</reference>
<evidence type="ECO:0000256" key="1">
    <source>
        <dbReference type="SAM" id="SignalP"/>
    </source>
</evidence>
<keyword evidence="1" id="KW-0732">Signal</keyword>